<name>A0AA35W954_GEOBA</name>
<proteinExistence type="predicted"/>
<dbReference type="SUPFAM" id="SSF49452">
    <property type="entry name" value="Starch-binding domain-like"/>
    <property type="match status" value="1"/>
</dbReference>
<protein>
    <submittedName>
        <fullName evidence="1">Uncharacterized protein</fullName>
    </submittedName>
</protein>
<dbReference type="InterPro" id="IPR013784">
    <property type="entry name" value="Carb-bd-like_fold"/>
</dbReference>
<dbReference type="Proteomes" id="UP001174909">
    <property type="component" value="Unassembled WGS sequence"/>
</dbReference>
<dbReference type="AlphaFoldDB" id="A0AA35W954"/>
<organism evidence="1 2">
    <name type="scientific">Geodia barretti</name>
    <name type="common">Barrett's horny sponge</name>
    <dbReference type="NCBI Taxonomy" id="519541"/>
    <lineage>
        <taxon>Eukaryota</taxon>
        <taxon>Metazoa</taxon>
        <taxon>Porifera</taxon>
        <taxon>Demospongiae</taxon>
        <taxon>Heteroscleromorpha</taxon>
        <taxon>Tetractinellida</taxon>
        <taxon>Astrophorina</taxon>
        <taxon>Geodiidae</taxon>
        <taxon>Geodia</taxon>
    </lineage>
</organism>
<reference evidence="1" key="1">
    <citation type="submission" date="2023-03" db="EMBL/GenBank/DDBJ databases">
        <authorList>
            <person name="Steffen K."/>
            <person name="Cardenas P."/>
        </authorList>
    </citation>
    <scope>NUCLEOTIDE SEQUENCE</scope>
</reference>
<evidence type="ECO:0000313" key="1">
    <source>
        <dbReference type="EMBL" id="CAI8006400.1"/>
    </source>
</evidence>
<dbReference type="GO" id="GO:0030246">
    <property type="term" value="F:carbohydrate binding"/>
    <property type="evidence" value="ECO:0007669"/>
    <property type="project" value="InterPro"/>
</dbReference>
<accession>A0AA35W954</accession>
<keyword evidence="2" id="KW-1185">Reference proteome</keyword>
<dbReference type="InterPro" id="IPR008972">
    <property type="entry name" value="Cupredoxin"/>
</dbReference>
<comment type="caution">
    <text evidence="1">The sequence shown here is derived from an EMBL/GenBank/DDBJ whole genome shotgun (WGS) entry which is preliminary data.</text>
</comment>
<dbReference type="SUPFAM" id="SSF49503">
    <property type="entry name" value="Cupredoxins"/>
    <property type="match status" value="1"/>
</dbReference>
<evidence type="ECO:0000313" key="2">
    <source>
        <dbReference type="Proteomes" id="UP001174909"/>
    </source>
</evidence>
<dbReference type="Gene3D" id="2.60.40.420">
    <property type="entry name" value="Cupredoxins - blue copper proteins"/>
    <property type="match status" value="1"/>
</dbReference>
<sequence>MLAGVAFAGTITGTVMYDGDAPARPALTATKDQHCIDAVAGTKSEALVVSKGKGIKNVVIYARVRGAKATAPDKNPVMDQSGCAYYPHVLAIVAGSTVDITSSDPVAHNVHSHAKKNDAINYQIPQPGKVIPHKVAKAEDIKFTCDIHAWMTGYIVAVPNNFFTVTGYKNADGAWLSSADYEKSADPGNYTIADVPAGRARVVAWHEELGSANKTVEVPASGDIAVNFTSADFKKSTK</sequence>
<gene>
    <name evidence="1" type="ORF">GBAR_LOCUS4693</name>
</gene>
<dbReference type="EMBL" id="CASHTH010000683">
    <property type="protein sequence ID" value="CAI8006400.1"/>
    <property type="molecule type" value="Genomic_DNA"/>
</dbReference>